<dbReference type="HOGENOM" id="CLU_3282924_0_0_2"/>
<dbReference type="EMBL" id="CP009506">
    <property type="protein sequence ID" value="AKB28324.1"/>
    <property type="molecule type" value="Genomic_DNA"/>
</dbReference>
<accession>A0A0E3P490</accession>
<evidence type="ECO:0000313" key="2">
    <source>
        <dbReference type="Proteomes" id="UP000033111"/>
    </source>
</evidence>
<dbReference type="KEGG" id="msw:MSSIT_1605"/>
<sequence length="40" mass="4771">MVDLFSLIKDYLVDQEGRIRQLITWFLNVLMEEEALLEVS</sequence>
<proteinExistence type="predicted"/>
<protein>
    <submittedName>
        <fullName evidence="1">Mobile element protein</fullName>
    </submittedName>
</protein>
<gene>
    <name evidence="1" type="ORF">MSSIT_1605</name>
</gene>
<keyword evidence="2" id="KW-1185">Reference proteome</keyword>
<evidence type="ECO:0000313" key="1">
    <source>
        <dbReference type="EMBL" id="AKB28324.1"/>
    </source>
</evidence>
<reference evidence="1 2" key="1">
    <citation type="submission" date="2014-07" db="EMBL/GenBank/DDBJ databases">
        <title>Methanogenic archaea and the global carbon cycle.</title>
        <authorList>
            <person name="Henriksen J.R."/>
            <person name="Luke J."/>
            <person name="Reinhart S."/>
            <person name="Benedict M.N."/>
            <person name="Youngblut N.D."/>
            <person name="Metcalf M.E."/>
            <person name="Whitaker R.J."/>
            <person name="Metcalf W.W."/>
        </authorList>
    </citation>
    <scope>NUCLEOTIDE SEQUENCE [LARGE SCALE GENOMIC DNA]</scope>
    <source>
        <strain evidence="1 2">T4/M</strain>
    </source>
</reference>
<organism evidence="1 2">
    <name type="scientific">Methanosarcina siciliae T4/M</name>
    <dbReference type="NCBI Taxonomy" id="1434120"/>
    <lineage>
        <taxon>Archaea</taxon>
        <taxon>Methanobacteriati</taxon>
        <taxon>Methanobacteriota</taxon>
        <taxon>Stenosarchaea group</taxon>
        <taxon>Methanomicrobia</taxon>
        <taxon>Methanosarcinales</taxon>
        <taxon>Methanosarcinaceae</taxon>
        <taxon>Methanosarcina</taxon>
    </lineage>
</organism>
<dbReference type="AlphaFoldDB" id="A0A0E3P490"/>
<name>A0A0E3P490_9EURY</name>
<dbReference type="Proteomes" id="UP000033111">
    <property type="component" value="Chromosome"/>
</dbReference>